<sequence length="238" mass="26000">MASGLRKKPQQQRAKDTIERIVDAGARVLVQYGYDGASTNRIAQEAGLSPGSVYQYFRDKDAIVLAVVERLNDDLGRRIAAAFPLTTELSLDELARTVVTSLVDALSSQSDLLAAFLDRVPRLADGSPFGGLLSRAGELTYLQLVANREWVRHEEFDVTTWFIVQTTSHLALRYVIDKPAISRDRFIEELTALLVTYAYRTAGEPQVRAAALSSPSSCGPADRGAPGPPRPAGSGRRR</sequence>
<dbReference type="InterPro" id="IPR009057">
    <property type="entry name" value="Homeodomain-like_sf"/>
</dbReference>
<dbReference type="Pfam" id="PF00440">
    <property type="entry name" value="TetR_N"/>
    <property type="match status" value="1"/>
</dbReference>
<feature type="region of interest" description="Disordered" evidence="3">
    <location>
        <begin position="209"/>
        <end position="238"/>
    </location>
</feature>
<dbReference type="Proteomes" id="UP000467148">
    <property type="component" value="Chromosome"/>
</dbReference>
<organism evidence="5 6">
    <name type="scientific">Mycolicibacterium helvum</name>
    <dbReference type="NCBI Taxonomy" id="1534349"/>
    <lineage>
        <taxon>Bacteria</taxon>
        <taxon>Bacillati</taxon>
        <taxon>Actinomycetota</taxon>
        <taxon>Actinomycetes</taxon>
        <taxon>Mycobacteriales</taxon>
        <taxon>Mycobacteriaceae</taxon>
        <taxon>Mycolicibacterium</taxon>
    </lineage>
</organism>
<gene>
    <name evidence="5" type="ORF">MHEL_48650</name>
</gene>
<accession>A0A7I7TBH5</accession>
<dbReference type="PROSITE" id="PS50977">
    <property type="entry name" value="HTH_TETR_2"/>
    <property type="match status" value="1"/>
</dbReference>
<reference evidence="5 6" key="1">
    <citation type="journal article" date="2019" name="Emerg. Microbes Infect.">
        <title>Comprehensive subspecies identification of 175 nontuberculous mycobacteria species based on 7547 genomic profiles.</title>
        <authorList>
            <person name="Matsumoto Y."/>
            <person name="Kinjo T."/>
            <person name="Motooka D."/>
            <person name="Nabeya D."/>
            <person name="Jung N."/>
            <person name="Uechi K."/>
            <person name="Horii T."/>
            <person name="Iida T."/>
            <person name="Fujita J."/>
            <person name="Nakamura S."/>
        </authorList>
    </citation>
    <scope>NUCLEOTIDE SEQUENCE [LARGE SCALE GENOMIC DNA]</scope>
    <source>
        <strain evidence="5 6">JCM 30396</strain>
    </source>
</reference>
<dbReference type="GO" id="GO:0000976">
    <property type="term" value="F:transcription cis-regulatory region binding"/>
    <property type="evidence" value="ECO:0007669"/>
    <property type="project" value="TreeGrafter"/>
</dbReference>
<evidence type="ECO:0000256" key="3">
    <source>
        <dbReference type="SAM" id="MobiDB-lite"/>
    </source>
</evidence>
<dbReference type="SUPFAM" id="SSF46689">
    <property type="entry name" value="Homeodomain-like"/>
    <property type="match status" value="1"/>
</dbReference>
<dbReference type="InterPro" id="IPR001647">
    <property type="entry name" value="HTH_TetR"/>
</dbReference>
<evidence type="ECO:0000313" key="5">
    <source>
        <dbReference type="EMBL" id="BBY66622.1"/>
    </source>
</evidence>
<dbReference type="InterPro" id="IPR023772">
    <property type="entry name" value="DNA-bd_HTH_TetR-type_CS"/>
</dbReference>
<dbReference type="Gene3D" id="1.10.357.10">
    <property type="entry name" value="Tetracycline Repressor, domain 2"/>
    <property type="match status" value="1"/>
</dbReference>
<evidence type="ECO:0000313" key="6">
    <source>
        <dbReference type="Proteomes" id="UP000467148"/>
    </source>
</evidence>
<dbReference type="InterPro" id="IPR050109">
    <property type="entry name" value="HTH-type_TetR-like_transc_reg"/>
</dbReference>
<dbReference type="PRINTS" id="PR00455">
    <property type="entry name" value="HTHTETR"/>
</dbReference>
<dbReference type="KEGG" id="mhev:MHEL_48650"/>
<protein>
    <submittedName>
        <fullName evidence="5">TetR family transcriptional regulator</fullName>
    </submittedName>
</protein>
<evidence type="ECO:0000259" key="4">
    <source>
        <dbReference type="PROSITE" id="PS50977"/>
    </source>
</evidence>
<dbReference type="AlphaFoldDB" id="A0A7I7TBH5"/>
<dbReference type="GO" id="GO:0003700">
    <property type="term" value="F:DNA-binding transcription factor activity"/>
    <property type="evidence" value="ECO:0007669"/>
    <property type="project" value="TreeGrafter"/>
</dbReference>
<dbReference type="PANTHER" id="PTHR30055:SF226">
    <property type="entry name" value="HTH-TYPE TRANSCRIPTIONAL REGULATOR PKSA"/>
    <property type="match status" value="1"/>
</dbReference>
<keyword evidence="6" id="KW-1185">Reference proteome</keyword>
<feature type="domain" description="HTH tetR-type" evidence="4">
    <location>
        <begin position="15"/>
        <end position="75"/>
    </location>
</feature>
<proteinExistence type="predicted"/>
<dbReference type="EMBL" id="AP022596">
    <property type="protein sequence ID" value="BBY66622.1"/>
    <property type="molecule type" value="Genomic_DNA"/>
</dbReference>
<dbReference type="InterPro" id="IPR041669">
    <property type="entry name" value="TetR_C_15"/>
</dbReference>
<dbReference type="RefSeq" id="WP_163750526.1">
    <property type="nucleotide sequence ID" value="NZ_AP022596.1"/>
</dbReference>
<dbReference type="PROSITE" id="PS01081">
    <property type="entry name" value="HTH_TETR_1"/>
    <property type="match status" value="1"/>
</dbReference>
<name>A0A7I7TBH5_9MYCO</name>
<dbReference type="PANTHER" id="PTHR30055">
    <property type="entry name" value="HTH-TYPE TRANSCRIPTIONAL REGULATOR RUTR"/>
    <property type="match status" value="1"/>
</dbReference>
<keyword evidence="1 2" id="KW-0238">DNA-binding</keyword>
<dbReference type="Pfam" id="PF17918">
    <property type="entry name" value="TetR_C_15"/>
    <property type="match status" value="1"/>
</dbReference>
<evidence type="ECO:0000256" key="2">
    <source>
        <dbReference type="PROSITE-ProRule" id="PRU00335"/>
    </source>
</evidence>
<feature type="DNA-binding region" description="H-T-H motif" evidence="2">
    <location>
        <begin position="38"/>
        <end position="57"/>
    </location>
</feature>
<evidence type="ECO:0000256" key="1">
    <source>
        <dbReference type="ARBA" id="ARBA00023125"/>
    </source>
</evidence>